<evidence type="ECO:0000313" key="3">
    <source>
        <dbReference type="Proteomes" id="UP000479293"/>
    </source>
</evidence>
<keyword evidence="1" id="KW-0472">Membrane</keyword>
<name>A0A7C9F2C8_9BACT</name>
<keyword evidence="1" id="KW-1133">Transmembrane helix</keyword>
<feature type="transmembrane region" description="Helical" evidence="1">
    <location>
        <begin position="33"/>
        <end position="54"/>
    </location>
</feature>
<dbReference type="Pfam" id="PF13858">
    <property type="entry name" value="DUF4199"/>
    <property type="match status" value="1"/>
</dbReference>
<keyword evidence="1" id="KW-0812">Transmembrane</keyword>
<dbReference type="Proteomes" id="UP000479293">
    <property type="component" value="Unassembled WGS sequence"/>
</dbReference>
<evidence type="ECO:0000256" key="1">
    <source>
        <dbReference type="SAM" id="Phobius"/>
    </source>
</evidence>
<accession>A0A7C9F2C8</accession>
<dbReference type="RefSeq" id="WP_152756909.1">
    <property type="nucleotide sequence ID" value="NZ_WHLY01000002.1"/>
</dbReference>
<feature type="transmembrane region" description="Helical" evidence="1">
    <location>
        <begin position="7"/>
        <end position="27"/>
    </location>
</feature>
<dbReference type="EMBL" id="WHLY01000002">
    <property type="protein sequence ID" value="MPR32445.1"/>
    <property type="molecule type" value="Genomic_DNA"/>
</dbReference>
<feature type="transmembrane region" description="Helical" evidence="1">
    <location>
        <begin position="75"/>
        <end position="93"/>
    </location>
</feature>
<reference evidence="2 3" key="1">
    <citation type="submission" date="2019-10" db="EMBL/GenBank/DDBJ databases">
        <title>Draft Genome Sequence of Cytophagaceae sp. SJW1-29.</title>
        <authorList>
            <person name="Choi A."/>
        </authorList>
    </citation>
    <scope>NUCLEOTIDE SEQUENCE [LARGE SCALE GENOMIC DNA]</scope>
    <source>
        <strain evidence="2 3">SJW1-29</strain>
    </source>
</reference>
<dbReference type="InterPro" id="IPR025250">
    <property type="entry name" value="DUF4199"/>
</dbReference>
<sequence length="163" mass="19362">MRTEFKYAAILSVLLFVWLCLEFWIGFHDRYVSYLPLTTFLTSLVWSVGLFLEIREKEHTHPALTWNYGKRFRTAFLTTVLALPMLLLSRWIFYDLINPDFFNNVLTQSREWTAAGSGFESSVEMMEDYFEMKAYQTSSLIFNLLTGLVFSLLLPLFFRKKRY</sequence>
<evidence type="ECO:0000313" key="2">
    <source>
        <dbReference type="EMBL" id="MPR32445.1"/>
    </source>
</evidence>
<dbReference type="AlphaFoldDB" id="A0A7C9F2C8"/>
<feature type="transmembrane region" description="Helical" evidence="1">
    <location>
        <begin position="140"/>
        <end position="158"/>
    </location>
</feature>
<organism evidence="2 3">
    <name type="scientific">Salmonirosea aquatica</name>
    <dbReference type="NCBI Taxonomy" id="2654236"/>
    <lineage>
        <taxon>Bacteria</taxon>
        <taxon>Pseudomonadati</taxon>
        <taxon>Bacteroidota</taxon>
        <taxon>Cytophagia</taxon>
        <taxon>Cytophagales</taxon>
        <taxon>Spirosomataceae</taxon>
        <taxon>Salmonirosea</taxon>
    </lineage>
</organism>
<proteinExistence type="predicted"/>
<protein>
    <submittedName>
        <fullName evidence="2">DUF4199 family protein</fullName>
    </submittedName>
</protein>
<comment type="caution">
    <text evidence="2">The sequence shown here is derived from an EMBL/GenBank/DDBJ whole genome shotgun (WGS) entry which is preliminary data.</text>
</comment>
<gene>
    <name evidence="2" type="ORF">GBK04_03550</name>
</gene>
<keyword evidence="3" id="KW-1185">Reference proteome</keyword>